<reference evidence="1 2" key="1">
    <citation type="submission" date="2023-01" db="EMBL/GenBank/DDBJ databases">
        <title>Analysis of 21 Apiospora genomes using comparative genomics revels a genus with tremendous synthesis potential of carbohydrate active enzymes and secondary metabolites.</title>
        <authorList>
            <person name="Sorensen T."/>
        </authorList>
    </citation>
    <scope>NUCLEOTIDE SEQUENCE [LARGE SCALE GENOMIC DNA]</scope>
    <source>
        <strain evidence="1 2">CBS 83171</strain>
    </source>
</reference>
<proteinExistence type="predicted"/>
<comment type="caution">
    <text evidence="1">The sequence shown here is derived from an EMBL/GenBank/DDBJ whole genome shotgun (WGS) entry which is preliminary data.</text>
</comment>
<gene>
    <name evidence="1" type="ORF">PG996_001368</name>
</gene>
<accession>A0ABR1WGI5</accession>
<dbReference type="Proteomes" id="UP001446871">
    <property type="component" value="Unassembled WGS sequence"/>
</dbReference>
<evidence type="ECO:0000313" key="2">
    <source>
        <dbReference type="Proteomes" id="UP001446871"/>
    </source>
</evidence>
<name>A0ABR1WGI5_9PEZI</name>
<organism evidence="1 2">
    <name type="scientific">Apiospora saccharicola</name>
    <dbReference type="NCBI Taxonomy" id="335842"/>
    <lineage>
        <taxon>Eukaryota</taxon>
        <taxon>Fungi</taxon>
        <taxon>Dikarya</taxon>
        <taxon>Ascomycota</taxon>
        <taxon>Pezizomycotina</taxon>
        <taxon>Sordariomycetes</taxon>
        <taxon>Xylariomycetidae</taxon>
        <taxon>Amphisphaeriales</taxon>
        <taxon>Apiosporaceae</taxon>
        <taxon>Apiospora</taxon>
    </lineage>
</organism>
<protein>
    <submittedName>
        <fullName evidence="1">Uncharacterized protein</fullName>
    </submittedName>
</protein>
<keyword evidence="2" id="KW-1185">Reference proteome</keyword>
<sequence length="245" mass="27731">MFFAIFGNCIPQPSFVAILKHVLLGRFPVPDRSPKPDQSQSCHHDGRWLDLPQGTGIICYKAAYTIHKARQYTEDTKYVVDNNYADDTTSNNDNIIVKLEKPWSTESVVTLLACIEKAGKLLIEIARFAHESMQSVTAKSRQAAADQMRRAFKNMPFNQQERVSQLLASLHEVLENTARFLERSGARATSTMQWMGIHGEFSKIPGQLLQDTALWLRQYDRDVQDVTTQALVDMIISAAWSSLKI</sequence>
<dbReference type="EMBL" id="JAQQWM010000001">
    <property type="protein sequence ID" value="KAK8082587.1"/>
    <property type="molecule type" value="Genomic_DNA"/>
</dbReference>
<evidence type="ECO:0000313" key="1">
    <source>
        <dbReference type="EMBL" id="KAK8082587.1"/>
    </source>
</evidence>